<evidence type="ECO:0000313" key="2">
    <source>
        <dbReference type="EMBL" id="PZR05528.1"/>
    </source>
</evidence>
<comment type="caution">
    <text evidence="2">The sequence shown here is derived from an EMBL/GenBank/DDBJ whole genome shotgun (WGS) entry which is preliminary data.</text>
</comment>
<keyword evidence="1" id="KW-1133">Transmembrane helix</keyword>
<feature type="transmembrane region" description="Helical" evidence="1">
    <location>
        <begin position="82"/>
        <end position="101"/>
    </location>
</feature>
<dbReference type="EMBL" id="QFRA01000006">
    <property type="protein sequence ID" value="PZR05528.1"/>
    <property type="molecule type" value="Genomic_DNA"/>
</dbReference>
<gene>
    <name evidence="2" type="ORF">DI525_04130</name>
</gene>
<proteinExistence type="predicted"/>
<dbReference type="RefSeq" id="WP_303734526.1">
    <property type="nucleotide sequence ID" value="NZ_CAKZHK010000008.1"/>
</dbReference>
<reference evidence="2 3" key="1">
    <citation type="submission" date="2017-08" db="EMBL/GenBank/DDBJ databases">
        <title>Infants hospitalized years apart are colonized by the same room-sourced microbial strains.</title>
        <authorList>
            <person name="Brooks B."/>
            <person name="Olm M.R."/>
            <person name="Firek B.A."/>
            <person name="Baker R."/>
            <person name="Thomas B.C."/>
            <person name="Morowitz M.J."/>
            <person name="Banfield J.F."/>
        </authorList>
    </citation>
    <scope>NUCLEOTIDE SEQUENCE [LARGE SCALE GENOMIC DNA]</scope>
    <source>
        <strain evidence="2">S2_003_000_R1_3</strain>
    </source>
</reference>
<dbReference type="Pfam" id="PF09819">
    <property type="entry name" value="ABC_cobalt"/>
    <property type="match status" value="1"/>
</dbReference>
<keyword evidence="1" id="KW-0472">Membrane</keyword>
<feature type="transmembrane region" description="Helical" evidence="1">
    <location>
        <begin position="21"/>
        <end position="41"/>
    </location>
</feature>
<protein>
    <submittedName>
        <fullName evidence="2">Uncharacterized protein</fullName>
    </submittedName>
</protein>
<sequence>MRKDKNTGTARPTRRWRVVDIITAAVLGVATGLIFWVWNGLGGAWYGAIESLLPGFGGLVTGVWLLGGVLGGLIIRKPGAAIMVEVIAAIISAVLGNQWGITTVYSGLAQGIGAELVFMAFMYARYTLTVAMLSGVDASVIEWCYEWASGNYARSIQYNLIYLVSLSVSGAILAGALGFFLVRALARAGALDRFAAGRESTELV</sequence>
<feature type="transmembrane region" description="Helical" evidence="1">
    <location>
        <begin position="160"/>
        <end position="182"/>
    </location>
</feature>
<dbReference type="AlphaFoldDB" id="A0A2W5U987"/>
<feature type="transmembrane region" description="Helical" evidence="1">
    <location>
        <begin position="53"/>
        <end position="75"/>
    </location>
</feature>
<keyword evidence="1" id="KW-0812">Transmembrane</keyword>
<evidence type="ECO:0000313" key="3">
    <source>
        <dbReference type="Proteomes" id="UP000249432"/>
    </source>
</evidence>
<name>A0A2W5U987_9CORY</name>
<dbReference type="InterPro" id="IPR017195">
    <property type="entry name" value="ABC_thiamin-permease_prd"/>
</dbReference>
<organism evidence="2 3">
    <name type="scientific">Corynebacterium kroppenstedtii</name>
    <dbReference type="NCBI Taxonomy" id="161879"/>
    <lineage>
        <taxon>Bacteria</taxon>
        <taxon>Bacillati</taxon>
        <taxon>Actinomycetota</taxon>
        <taxon>Actinomycetes</taxon>
        <taxon>Mycobacteriales</taxon>
        <taxon>Corynebacteriaceae</taxon>
        <taxon>Corynebacterium</taxon>
    </lineage>
</organism>
<evidence type="ECO:0000256" key="1">
    <source>
        <dbReference type="SAM" id="Phobius"/>
    </source>
</evidence>
<dbReference type="PIRSF" id="PIRSF037394">
    <property type="entry name" value="ABC_thiamine-permease_YkoE_prd"/>
    <property type="match status" value="1"/>
</dbReference>
<accession>A0A2W5U987</accession>
<dbReference type="Proteomes" id="UP000249432">
    <property type="component" value="Unassembled WGS sequence"/>
</dbReference>